<dbReference type="eggNOG" id="COG0604">
    <property type="taxonomic scope" value="Bacteria"/>
</dbReference>
<accession>A0A1I5PMK3</accession>
<dbReference type="GO" id="GO:0070402">
    <property type="term" value="F:NADPH binding"/>
    <property type="evidence" value="ECO:0007669"/>
    <property type="project" value="TreeGrafter"/>
</dbReference>
<dbReference type="InterPro" id="IPR013149">
    <property type="entry name" value="ADH-like_C"/>
</dbReference>
<dbReference type="InterPro" id="IPR020843">
    <property type="entry name" value="ER"/>
</dbReference>
<evidence type="ECO:0000313" key="4">
    <source>
        <dbReference type="EMBL" id="SFP35318.1"/>
    </source>
</evidence>
<dbReference type="PANTHER" id="PTHR48106">
    <property type="entry name" value="QUINONE OXIDOREDUCTASE PIG3-RELATED"/>
    <property type="match status" value="1"/>
</dbReference>
<dbReference type="InParanoid" id="A0A1I5PMK3"/>
<sequence length="326" mass="32807">MLAIRQAAFGGPEQLRLDEVPDPHPADGEVRIRVESAGVHLLDTVIRRGGGGPRVATSLPMTPGREVAGIVDEVGAGVDTGLIGRRIVADLGLASGGYAELAVAPSTAVHLLPDDVDADSAVAMVGTGRTTMAILELAAPDAGDVVLVTAAAGGVGTLLVQACRAAGAKVVGAAGGPGKVALVRRLGADHAVDYSVPDWPDAIREALDGGRLTLALDGVGGPVGRSALELLGPAGRLVMFGSSSGSLTELSAADLFSRGISAASAVGARILERPGGIRTLERAALRALNDKRLQPVIGQRFALADAPAAHAALESRATTGKTVLRP</sequence>
<dbReference type="Gene3D" id="3.90.180.10">
    <property type="entry name" value="Medium-chain alcohol dehydrogenases, catalytic domain"/>
    <property type="match status" value="1"/>
</dbReference>
<dbReference type="GO" id="GO:0008270">
    <property type="term" value="F:zinc ion binding"/>
    <property type="evidence" value="ECO:0007669"/>
    <property type="project" value="InterPro"/>
</dbReference>
<dbReference type="CDD" id="cd08244">
    <property type="entry name" value="MDR_enoyl_red"/>
    <property type="match status" value="1"/>
</dbReference>
<reference evidence="4 5" key="1">
    <citation type="submission" date="2016-10" db="EMBL/GenBank/DDBJ databases">
        <authorList>
            <person name="de Groot N.N."/>
        </authorList>
    </citation>
    <scope>NUCLEOTIDE SEQUENCE [LARGE SCALE GENOMIC DNA]</scope>
    <source>
        <strain evidence="4 5">DSM 43067</strain>
    </source>
</reference>
<feature type="domain" description="Enoyl reductase (ER)" evidence="3">
    <location>
        <begin position="10"/>
        <end position="324"/>
    </location>
</feature>
<dbReference type="SMART" id="SM00829">
    <property type="entry name" value="PKS_ER"/>
    <property type="match status" value="1"/>
</dbReference>
<dbReference type="Proteomes" id="UP000183413">
    <property type="component" value="Unassembled WGS sequence"/>
</dbReference>
<dbReference type="AlphaFoldDB" id="A0A1I5PMK3"/>
<evidence type="ECO:0000256" key="2">
    <source>
        <dbReference type="ARBA" id="ARBA00023002"/>
    </source>
</evidence>
<dbReference type="RefSeq" id="WP_075023286.1">
    <property type="nucleotide sequence ID" value="NZ_FOVH01000013.1"/>
</dbReference>
<dbReference type="InterPro" id="IPR036291">
    <property type="entry name" value="NAD(P)-bd_dom_sf"/>
</dbReference>
<proteinExistence type="predicted"/>
<organism evidence="4 5">
    <name type="scientific">Actinomadura madurae</name>
    <dbReference type="NCBI Taxonomy" id="1993"/>
    <lineage>
        <taxon>Bacteria</taxon>
        <taxon>Bacillati</taxon>
        <taxon>Actinomycetota</taxon>
        <taxon>Actinomycetes</taxon>
        <taxon>Streptosporangiales</taxon>
        <taxon>Thermomonosporaceae</taxon>
        <taxon>Actinomadura</taxon>
    </lineage>
</organism>
<dbReference type="SUPFAM" id="SSF51735">
    <property type="entry name" value="NAD(P)-binding Rossmann-fold domains"/>
    <property type="match status" value="1"/>
</dbReference>
<keyword evidence="2" id="KW-0560">Oxidoreductase</keyword>
<name>A0A1I5PMK3_9ACTN</name>
<dbReference type="STRING" id="1993.SAMN04489713_113191"/>
<dbReference type="PROSITE" id="PS01162">
    <property type="entry name" value="QOR_ZETA_CRYSTAL"/>
    <property type="match status" value="1"/>
</dbReference>
<dbReference type="Pfam" id="PF00107">
    <property type="entry name" value="ADH_zinc_N"/>
    <property type="match status" value="1"/>
</dbReference>
<gene>
    <name evidence="4" type="ORF">SAMN04489713_113191</name>
</gene>
<keyword evidence="1" id="KW-0521">NADP</keyword>
<dbReference type="GO" id="GO:0016651">
    <property type="term" value="F:oxidoreductase activity, acting on NAD(P)H"/>
    <property type="evidence" value="ECO:0007669"/>
    <property type="project" value="TreeGrafter"/>
</dbReference>
<keyword evidence="5" id="KW-1185">Reference proteome</keyword>
<dbReference type="SUPFAM" id="SSF50129">
    <property type="entry name" value="GroES-like"/>
    <property type="match status" value="1"/>
</dbReference>
<dbReference type="InterPro" id="IPR011032">
    <property type="entry name" value="GroES-like_sf"/>
</dbReference>
<evidence type="ECO:0000313" key="5">
    <source>
        <dbReference type="Proteomes" id="UP000183413"/>
    </source>
</evidence>
<dbReference type="Pfam" id="PF08240">
    <property type="entry name" value="ADH_N"/>
    <property type="match status" value="1"/>
</dbReference>
<dbReference type="InterPro" id="IPR002364">
    <property type="entry name" value="Quin_OxRdtase/zeta-crystal_CS"/>
</dbReference>
<dbReference type="EMBL" id="FOVH01000013">
    <property type="protein sequence ID" value="SFP35318.1"/>
    <property type="molecule type" value="Genomic_DNA"/>
</dbReference>
<protein>
    <submittedName>
        <fullName evidence="4">NADPH2:quinone reductase</fullName>
    </submittedName>
</protein>
<evidence type="ECO:0000256" key="1">
    <source>
        <dbReference type="ARBA" id="ARBA00022857"/>
    </source>
</evidence>
<dbReference type="Gene3D" id="3.40.50.720">
    <property type="entry name" value="NAD(P)-binding Rossmann-like Domain"/>
    <property type="match status" value="1"/>
</dbReference>
<evidence type="ECO:0000259" key="3">
    <source>
        <dbReference type="SMART" id="SM00829"/>
    </source>
</evidence>
<dbReference type="InterPro" id="IPR013154">
    <property type="entry name" value="ADH-like_N"/>
</dbReference>